<evidence type="ECO:0000313" key="2">
    <source>
        <dbReference type="Proteomes" id="UP001054945"/>
    </source>
</evidence>
<reference evidence="1 2" key="1">
    <citation type="submission" date="2021-06" db="EMBL/GenBank/DDBJ databases">
        <title>Caerostris extrusa draft genome.</title>
        <authorList>
            <person name="Kono N."/>
            <person name="Arakawa K."/>
        </authorList>
    </citation>
    <scope>NUCLEOTIDE SEQUENCE [LARGE SCALE GENOMIC DNA]</scope>
</reference>
<sequence>MSYKQTELLTLNGQDAIHNQSGMAEAELLNTDKKQLRLEMTKTCQWLHCIDDRIQLWPNQQEIINSVSKFDHFVIVYLS</sequence>
<proteinExistence type="predicted"/>
<dbReference type="Proteomes" id="UP001054945">
    <property type="component" value="Unassembled WGS sequence"/>
</dbReference>
<dbReference type="EMBL" id="BPLR01019890">
    <property type="protein sequence ID" value="GIX72946.1"/>
    <property type="molecule type" value="Genomic_DNA"/>
</dbReference>
<gene>
    <name evidence="1" type="ORF">CEXT_181651</name>
</gene>
<comment type="caution">
    <text evidence="1">The sequence shown here is derived from an EMBL/GenBank/DDBJ whole genome shotgun (WGS) entry which is preliminary data.</text>
</comment>
<accession>A0AAV4MKK6</accession>
<dbReference type="AlphaFoldDB" id="A0AAV4MKK6"/>
<organism evidence="1 2">
    <name type="scientific">Caerostris extrusa</name>
    <name type="common">Bark spider</name>
    <name type="synonym">Caerostris bankana</name>
    <dbReference type="NCBI Taxonomy" id="172846"/>
    <lineage>
        <taxon>Eukaryota</taxon>
        <taxon>Metazoa</taxon>
        <taxon>Ecdysozoa</taxon>
        <taxon>Arthropoda</taxon>
        <taxon>Chelicerata</taxon>
        <taxon>Arachnida</taxon>
        <taxon>Araneae</taxon>
        <taxon>Araneomorphae</taxon>
        <taxon>Entelegynae</taxon>
        <taxon>Araneoidea</taxon>
        <taxon>Araneidae</taxon>
        <taxon>Caerostris</taxon>
    </lineage>
</organism>
<name>A0AAV4MKK6_CAEEX</name>
<protein>
    <submittedName>
        <fullName evidence="1">Uncharacterized protein</fullName>
    </submittedName>
</protein>
<keyword evidence="2" id="KW-1185">Reference proteome</keyword>
<evidence type="ECO:0000313" key="1">
    <source>
        <dbReference type="EMBL" id="GIX72946.1"/>
    </source>
</evidence>